<dbReference type="EMBL" id="ASGP02000001">
    <property type="protein sequence ID" value="KAH9528370.1"/>
    <property type="molecule type" value="Genomic_DNA"/>
</dbReference>
<feature type="compositionally biased region" description="Polar residues" evidence="1">
    <location>
        <begin position="565"/>
        <end position="584"/>
    </location>
</feature>
<reference evidence="3" key="3">
    <citation type="journal article" date="2021" name="World Allergy Organ. J.">
        <title>Chromosome-level assembly of Dermatophagoides farinae genome and transcriptome reveals two novel allergens Der f 37 and Der f 39.</title>
        <authorList>
            <person name="Chen J."/>
            <person name="Cai Z."/>
            <person name="Fan D."/>
            <person name="Hu J."/>
            <person name="Hou Y."/>
            <person name="He Y."/>
            <person name="Zhang Z."/>
            <person name="Zhao Z."/>
            <person name="Gao P."/>
            <person name="Hu W."/>
            <person name="Sun J."/>
            <person name="Li J."/>
            <person name="Ji K."/>
        </authorList>
    </citation>
    <scope>NUCLEOTIDE SEQUENCE</scope>
    <source>
        <strain evidence="3">JKM2019</strain>
    </source>
</reference>
<dbReference type="InterPro" id="IPR034113">
    <property type="entry name" value="SCP_GAPR1-like"/>
</dbReference>
<evidence type="ECO:0000313" key="4">
    <source>
        <dbReference type="EMBL" id="KAH9528370.1"/>
    </source>
</evidence>
<dbReference type="FunFam" id="3.40.33.10:FF:000010">
    <property type="entry name" value="Predicted protein"/>
    <property type="match status" value="1"/>
</dbReference>
<gene>
    <name evidence="4" type="primary">glipr2_2</name>
    <name evidence="4" type="ORF">DERF_002323</name>
    <name evidence="3" type="ORF">HUG17_10279</name>
</gene>
<feature type="region of interest" description="Disordered" evidence="1">
    <location>
        <begin position="554"/>
        <end position="591"/>
    </location>
</feature>
<reference evidence="3" key="2">
    <citation type="submission" date="2020-06" db="EMBL/GenBank/DDBJ databases">
        <authorList>
            <person name="Ji K."/>
            <person name="Li J."/>
        </authorList>
    </citation>
    <scope>NUCLEOTIDE SEQUENCE</scope>
    <source>
        <strain evidence="3">JKM2019</strain>
        <tissue evidence="3">Whole body</tissue>
    </source>
</reference>
<dbReference type="Proteomes" id="UP000790347">
    <property type="component" value="Unassembled WGS sequence"/>
</dbReference>
<dbReference type="SUPFAM" id="SSF55797">
    <property type="entry name" value="PR-1-like"/>
    <property type="match status" value="3"/>
</dbReference>
<dbReference type="InterPro" id="IPR002413">
    <property type="entry name" value="V5_allergen-like"/>
</dbReference>
<evidence type="ECO:0000259" key="2">
    <source>
        <dbReference type="SMART" id="SM00198"/>
    </source>
</evidence>
<dbReference type="InterPro" id="IPR035940">
    <property type="entry name" value="CAP_sf"/>
</dbReference>
<name>A0A922LD99_DERFA</name>
<dbReference type="OrthoDB" id="337038at2759"/>
<dbReference type="AlphaFoldDB" id="A0A922LD99"/>
<accession>A0A922LD99</accession>
<sequence>MEKNEDNGEEKRFREYYEQDGTKVIETITLCRIPPKGGLFSGTNLLEVDSNFYHQVLDYTNELRAKHQAPPLSLFKDLNKFAQEWANHLAKLNQCIHRDQTKYGENIYYKYQYSKITLNGYEPVQSWYDEIEDYYPFFGKDPPKSIFNKVGHFTNLVWKETQRMGVGYAKGTNTVYVVANYDPPGNLFTAFKDNVLPPLVTETITSSRISTALISQLSMAARSILEVDQNFNQQVLEYTNDLRAKHQVPKLTLHPTLNKYAQDWADHLAKINKSVPREQSKFGENLFTKSHDAKITLNGIETVQSWYNEIEEYFPYFGKEPPKTLYPKIINFANLLWKDTKRMGVGFAKGTNTVYVVCYFDPRGAIPDTFKDQILPSKEVECSTTCRIAPKEDFKLAPTNVLEVDPKFYQQFLDYTNELRAKHQAPPLSIYKDLQRYAQEWAIHLAKINQCIPRENSKFGENLFYKSHYSKITLNGFEPVQSWYNEIEEYYPHFGKDPPKTIFAKIGHFTNLVWKQTKRLGVGYAKSANTVYVVCNYDPPGNIFNLFKDNVLPPLPGSDQKEKSQQSNKTHGQQQNQPKTISGPPSTPAHP</sequence>
<comment type="caution">
    <text evidence="4">The sequence shown here is derived from an EMBL/GenBank/DDBJ whole genome shotgun (WGS) entry which is preliminary data.</text>
</comment>
<evidence type="ECO:0000256" key="1">
    <source>
        <dbReference type="SAM" id="MobiDB-lite"/>
    </source>
</evidence>
<dbReference type="PRINTS" id="PR00837">
    <property type="entry name" value="V5TPXLIKE"/>
</dbReference>
<dbReference type="SMART" id="SM00198">
    <property type="entry name" value="SCP"/>
    <property type="match status" value="3"/>
</dbReference>
<dbReference type="PROSITE" id="PS01010">
    <property type="entry name" value="CRISP_2"/>
    <property type="match status" value="1"/>
</dbReference>
<feature type="domain" description="SCP" evidence="2">
    <location>
        <begin position="51"/>
        <end position="189"/>
    </location>
</feature>
<dbReference type="GO" id="GO:0005576">
    <property type="term" value="C:extracellular region"/>
    <property type="evidence" value="ECO:0007669"/>
    <property type="project" value="InterPro"/>
</dbReference>
<evidence type="ECO:0000313" key="5">
    <source>
        <dbReference type="Proteomes" id="UP000790347"/>
    </source>
</evidence>
<dbReference type="FunFam" id="3.40.33.10:FF:000002">
    <property type="entry name" value="Golgi-associated plant pathogenesis-related protein 1"/>
    <property type="match status" value="1"/>
</dbReference>
<dbReference type="InterPro" id="IPR001283">
    <property type="entry name" value="CRISP-related"/>
</dbReference>
<organism evidence="4 5">
    <name type="scientific">Dermatophagoides farinae</name>
    <name type="common">American house dust mite</name>
    <dbReference type="NCBI Taxonomy" id="6954"/>
    <lineage>
        <taxon>Eukaryota</taxon>
        <taxon>Metazoa</taxon>
        <taxon>Ecdysozoa</taxon>
        <taxon>Arthropoda</taxon>
        <taxon>Chelicerata</taxon>
        <taxon>Arachnida</taxon>
        <taxon>Acari</taxon>
        <taxon>Acariformes</taxon>
        <taxon>Sarcoptiformes</taxon>
        <taxon>Astigmata</taxon>
        <taxon>Psoroptidia</taxon>
        <taxon>Analgoidea</taxon>
        <taxon>Pyroglyphidae</taxon>
        <taxon>Dermatophagoidinae</taxon>
        <taxon>Dermatophagoides</taxon>
    </lineage>
</organism>
<evidence type="ECO:0000313" key="3">
    <source>
        <dbReference type="EMBL" id="KAH7636309.1"/>
    </source>
</evidence>
<protein>
    <submittedName>
        <fullName evidence="4">CRISP protein</fullName>
    </submittedName>
</protein>
<reference evidence="4" key="1">
    <citation type="submission" date="2013-05" db="EMBL/GenBank/DDBJ databases">
        <authorList>
            <person name="Yim A.K.Y."/>
            <person name="Chan T.F."/>
            <person name="Ji K.M."/>
            <person name="Liu X.Y."/>
            <person name="Zhou J.W."/>
            <person name="Li R.Q."/>
            <person name="Yang K.Y."/>
            <person name="Li J."/>
            <person name="Li M."/>
            <person name="Law P.T.W."/>
            <person name="Wu Y.L."/>
            <person name="Cai Z.L."/>
            <person name="Qin H."/>
            <person name="Bao Y."/>
            <person name="Leung R.K.K."/>
            <person name="Ng P.K.S."/>
            <person name="Zou J."/>
            <person name="Zhong X.J."/>
            <person name="Ran P.X."/>
            <person name="Zhong N.S."/>
            <person name="Liu Z.G."/>
            <person name="Tsui S.K.W."/>
        </authorList>
    </citation>
    <scope>NUCLEOTIDE SEQUENCE</scope>
    <source>
        <strain evidence="4">Derf</strain>
        <tissue evidence="4">Whole organism</tissue>
    </source>
</reference>
<dbReference type="PRINTS" id="PR00838">
    <property type="entry name" value="V5ALLERGEN"/>
</dbReference>
<feature type="domain" description="SCP" evidence="2">
    <location>
        <begin position="230"/>
        <end position="368"/>
    </location>
</feature>
<proteinExistence type="predicted"/>
<dbReference type="InterPro" id="IPR014044">
    <property type="entry name" value="CAP_dom"/>
</dbReference>
<dbReference type="Pfam" id="PF00188">
    <property type="entry name" value="CAP"/>
    <property type="match status" value="3"/>
</dbReference>
<dbReference type="InterPro" id="IPR018244">
    <property type="entry name" value="Allrgn_V5/Tpx1_CS"/>
</dbReference>
<dbReference type="EMBL" id="SDOV01000010">
    <property type="protein sequence ID" value="KAH7636309.1"/>
    <property type="molecule type" value="Genomic_DNA"/>
</dbReference>
<dbReference type="PANTHER" id="PTHR10334">
    <property type="entry name" value="CYSTEINE-RICH SECRETORY PROTEIN-RELATED"/>
    <property type="match status" value="1"/>
</dbReference>
<dbReference type="CDD" id="cd05382">
    <property type="entry name" value="CAP_GAPR1-like"/>
    <property type="match status" value="3"/>
</dbReference>
<feature type="domain" description="SCP" evidence="2">
    <location>
        <begin position="407"/>
        <end position="545"/>
    </location>
</feature>
<dbReference type="Gene3D" id="3.40.33.10">
    <property type="entry name" value="CAP"/>
    <property type="match status" value="3"/>
</dbReference>
<keyword evidence="5" id="KW-1185">Reference proteome</keyword>
<dbReference type="Proteomes" id="UP000828236">
    <property type="component" value="Unassembled WGS sequence"/>
</dbReference>
<reference evidence="4" key="4">
    <citation type="journal article" date="2022" name="Res Sq">
        <title>Comparative Genomics Reveals Insights into the Divergent Evolution of Astigmatic Mites and Household Pest Adaptations.</title>
        <authorList>
            <person name="Xiong Q."/>
            <person name="Wan A.T.-Y."/>
            <person name="Liu X.-Y."/>
            <person name="Fung C.S.-H."/>
            <person name="Xiao X."/>
            <person name="Malainual N."/>
            <person name="Hou J."/>
            <person name="Wang L."/>
            <person name="Wang M."/>
            <person name="Yang K."/>
            <person name="Cui Y."/>
            <person name="Leung E."/>
            <person name="Nong W."/>
            <person name="Shin S.-K."/>
            <person name="Au S."/>
            <person name="Jeong K.Y."/>
            <person name="Chew F.T."/>
            <person name="Hui J."/>
            <person name="Leung T.F."/>
            <person name="Tungtrongchitr A."/>
            <person name="Zhong N."/>
            <person name="Liu Z."/>
            <person name="Tsui S."/>
        </authorList>
    </citation>
    <scope>NUCLEOTIDE SEQUENCE</scope>
    <source>
        <strain evidence="4">Derf</strain>
        <tissue evidence="4">Whole organism</tissue>
    </source>
</reference>